<reference evidence="2 3" key="1">
    <citation type="submission" date="2019-10" db="EMBL/GenBank/DDBJ databases">
        <title>Dictyobacter vulcani sp. nov., within the class Ktedonobacteria, isolated from soil of volcanic Mt. Zao.</title>
        <authorList>
            <person name="Zheng Y."/>
            <person name="Wang C.M."/>
            <person name="Sakai Y."/>
            <person name="Abe K."/>
            <person name="Yokota A."/>
            <person name="Yabe S."/>
        </authorList>
    </citation>
    <scope>NUCLEOTIDE SEQUENCE [LARGE SCALE GENOMIC DNA]</scope>
    <source>
        <strain evidence="2 3">W12</strain>
    </source>
</reference>
<organism evidence="2 3">
    <name type="scientific">Dictyobacter vulcani</name>
    <dbReference type="NCBI Taxonomy" id="2607529"/>
    <lineage>
        <taxon>Bacteria</taxon>
        <taxon>Bacillati</taxon>
        <taxon>Chloroflexota</taxon>
        <taxon>Ktedonobacteria</taxon>
        <taxon>Ktedonobacterales</taxon>
        <taxon>Dictyobacteraceae</taxon>
        <taxon>Dictyobacter</taxon>
    </lineage>
</organism>
<dbReference type="PROSITE" id="PS50104">
    <property type="entry name" value="TIR"/>
    <property type="match status" value="1"/>
</dbReference>
<dbReference type="EMBL" id="BKZW01000002">
    <property type="protein sequence ID" value="GER89730.1"/>
    <property type="molecule type" value="Genomic_DNA"/>
</dbReference>
<dbReference type="RefSeq" id="WP_151757586.1">
    <property type="nucleotide sequence ID" value="NZ_BKZW01000002.1"/>
</dbReference>
<comment type="caution">
    <text evidence="2">The sequence shown here is derived from an EMBL/GenBank/DDBJ whole genome shotgun (WGS) entry which is preliminary data.</text>
</comment>
<dbReference type="AlphaFoldDB" id="A0A5J4KTD4"/>
<dbReference type="SUPFAM" id="SSF52200">
    <property type="entry name" value="Toll/Interleukin receptor TIR domain"/>
    <property type="match status" value="1"/>
</dbReference>
<dbReference type="InterPro" id="IPR000157">
    <property type="entry name" value="TIR_dom"/>
</dbReference>
<keyword evidence="3" id="KW-1185">Reference proteome</keyword>
<dbReference type="GO" id="GO:0007165">
    <property type="term" value="P:signal transduction"/>
    <property type="evidence" value="ECO:0007669"/>
    <property type="project" value="InterPro"/>
</dbReference>
<dbReference type="Proteomes" id="UP000326912">
    <property type="component" value="Unassembled WGS sequence"/>
</dbReference>
<dbReference type="SMART" id="SM00255">
    <property type="entry name" value="TIR"/>
    <property type="match status" value="1"/>
</dbReference>
<dbReference type="Gene3D" id="3.40.50.10140">
    <property type="entry name" value="Toll/interleukin-1 receptor homology (TIR) domain"/>
    <property type="match status" value="1"/>
</dbReference>
<protein>
    <recommendedName>
        <fullName evidence="1">TIR domain-containing protein</fullName>
    </recommendedName>
</protein>
<dbReference type="InterPro" id="IPR035897">
    <property type="entry name" value="Toll_tir_struct_dom_sf"/>
</dbReference>
<sequence length="152" mass="17497">MSVEKPDAVEIFISYAHEDELFVSELNKHLSTLRRQGMITSWYDRDIAAGEAWSEEINTRLNRAALILFLISADFINSDYCYDVELKRAIERQSRQEAWVIPIIVRPCDWKGTPFAHLQALPDGSKAVSKWSDRDEAFLNIIRGIRGVLSRL</sequence>
<gene>
    <name evidence="2" type="ORF">KDW_38920</name>
</gene>
<name>A0A5J4KTD4_9CHLR</name>
<evidence type="ECO:0000313" key="3">
    <source>
        <dbReference type="Proteomes" id="UP000326912"/>
    </source>
</evidence>
<dbReference type="Pfam" id="PF13676">
    <property type="entry name" value="TIR_2"/>
    <property type="match status" value="1"/>
</dbReference>
<feature type="domain" description="TIR" evidence="1">
    <location>
        <begin position="7"/>
        <end position="149"/>
    </location>
</feature>
<evidence type="ECO:0000313" key="2">
    <source>
        <dbReference type="EMBL" id="GER89730.1"/>
    </source>
</evidence>
<proteinExistence type="predicted"/>
<accession>A0A5J4KTD4</accession>
<evidence type="ECO:0000259" key="1">
    <source>
        <dbReference type="PROSITE" id="PS50104"/>
    </source>
</evidence>